<dbReference type="InterPro" id="IPR011053">
    <property type="entry name" value="Single_hybrid_motif"/>
</dbReference>
<accession>A0A0P9DG99</accession>
<dbReference type="InterPro" id="IPR001882">
    <property type="entry name" value="Biotin_BS"/>
</dbReference>
<evidence type="ECO:0000256" key="1">
    <source>
        <dbReference type="ARBA" id="ARBA00023267"/>
    </source>
</evidence>
<dbReference type="Proteomes" id="UP000050509">
    <property type="component" value="Unassembled WGS sequence"/>
</dbReference>
<dbReference type="InterPro" id="IPR050709">
    <property type="entry name" value="Biotin_Carboxyl_Carrier/Decarb"/>
</dbReference>
<dbReference type="PROSITE" id="PS00188">
    <property type="entry name" value="BIOTIN"/>
    <property type="match status" value="1"/>
</dbReference>
<name>A0A0P9DG99_9CHLR</name>
<dbReference type="EMBL" id="LJCR01002248">
    <property type="protein sequence ID" value="KPV49017.1"/>
    <property type="molecule type" value="Genomic_DNA"/>
</dbReference>
<dbReference type="SUPFAM" id="SSF51230">
    <property type="entry name" value="Single hybrid motif"/>
    <property type="match status" value="1"/>
</dbReference>
<gene>
    <name evidence="3" type="ORF">SE17_34970</name>
</gene>
<sequence length="63" mass="6442">VVLAVKAEPGQHVEAGQVLFLIEAMKMENEITAPHTGTIAEVRAQAGQVVEAGALLATFASAG</sequence>
<dbReference type="PROSITE" id="PS50968">
    <property type="entry name" value="BIOTINYL_LIPOYL"/>
    <property type="match status" value="1"/>
</dbReference>
<dbReference type="Gene3D" id="2.40.50.100">
    <property type="match status" value="1"/>
</dbReference>
<comment type="caution">
    <text evidence="3">The sequence shown here is derived from an EMBL/GenBank/DDBJ whole genome shotgun (WGS) entry which is preliminary data.</text>
</comment>
<evidence type="ECO:0000259" key="2">
    <source>
        <dbReference type="PROSITE" id="PS50968"/>
    </source>
</evidence>
<keyword evidence="1" id="KW-0092">Biotin</keyword>
<proteinExistence type="predicted"/>
<evidence type="ECO:0000313" key="3">
    <source>
        <dbReference type="EMBL" id="KPV49017.1"/>
    </source>
</evidence>
<feature type="non-terminal residue" evidence="3">
    <location>
        <position position="1"/>
    </location>
</feature>
<feature type="domain" description="Lipoyl-binding" evidence="2">
    <location>
        <begin position="1"/>
        <end position="60"/>
    </location>
</feature>
<dbReference type="Pfam" id="PF00364">
    <property type="entry name" value="Biotin_lipoyl"/>
    <property type="match status" value="1"/>
</dbReference>
<dbReference type="InterPro" id="IPR000089">
    <property type="entry name" value="Biotin_lipoyl"/>
</dbReference>
<dbReference type="AlphaFoldDB" id="A0A0P9DG99"/>
<dbReference type="PANTHER" id="PTHR45266">
    <property type="entry name" value="OXALOACETATE DECARBOXYLASE ALPHA CHAIN"/>
    <property type="match status" value="1"/>
</dbReference>
<dbReference type="CDD" id="cd06850">
    <property type="entry name" value="biotinyl_domain"/>
    <property type="match status" value="1"/>
</dbReference>
<protein>
    <submittedName>
        <fullName evidence="3">Biotin attachment protein</fullName>
    </submittedName>
</protein>
<evidence type="ECO:0000313" key="4">
    <source>
        <dbReference type="Proteomes" id="UP000050509"/>
    </source>
</evidence>
<organism evidence="3 4">
    <name type="scientific">Kouleothrix aurantiaca</name>
    <dbReference type="NCBI Taxonomy" id="186479"/>
    <lineage>
        <taxon>Bacteria</taxon>
        <taxon>Bacillati</taxon>
        <taxon>Chloroflexota</taxon>
        <taxon>Chloroflexia</taxon>
        <taxon>Chloroflexales</taxon>
        <taxon>Roseiflexineae</taxon>
        <taxon>Roseiflexaceae</taxon>
        <taxon>Kouleothrix</taxon>
    </lineage>
</organism>
<reference evidence="3 4" key="1">
    <citation type="submission" date="2015-09" db="EMBL/GenBank/DDBJ databases">
        <title>Draft genome sequence of Kouleothrix aurantiaca JCM 19913.</title>
        <authorList>
            <person name="Hemp J."/>
        </authorList>
    </citation>
    <scope>NUCLEOTIDE SEQUENCE [LARGE SCALE GENOMIC DNA]</scope>
    <source>
        <strain evidence="3 4">COM-B</strain>
    </source>
</reference>
<keyword evidence="4" id="KW-1185">Reference proteome</keyword>
<dbReference type="PATRIC" id="fig|186479.3.peg.4370"/>
<dbReference type="PANTHER" id="PTHR45266:SF3">
    <property type="entry name" value="OXALOACETATE DECARBOXYLASE ALPHA CHAIN"/>
    <property type="match status" value="1"/>
</dbReference>